<protein>
    <submittedName>
        <fullName evidence="1">Uncharacterized protein</fullName>
    </submittedName>
</protein>
<dbReference type="EMBL" id="JACRTE010000002">
    <property type="protein sequence ID" value="MBC8595622.1"/>
    <property type="molecule type" value="Genomic_DNA"/>
</dbReference>
<keyword evidence="2" id="KW-1185">Reference proteome</keyword>
<dbReference type="Proteomes" id="UP000647416">
    <property type="component" value="Unassembled WGS sequence"/>
</dbReference>
<gene>
    <name evidence="1" type="ORF">H8706_01890</name>
</gene>
<organism evidence="1 2">
    <name type="scientific">Qingrenia yutianensis</name>
    <dbReference type="NCBI Taxonomy" id="2763676"/>
    <lineage>
        <taxon>Bacteria</taxon>
        <taxon>Bacillati</taxon>
        <taxon>Bacillota</taxon>
        <taxon>Clostridia</taxon>
        <taxon>Eubacteriales</taxon>
        <taxon>Oscillospiraceae</taxon>
        <taxon>Qingrenia</taxon>
    </lineage>
</organism>
<accession>A0A926FA71</accession>
<proteinExistence type="predicted"/>
<reference evidence="1" key="1">
    <citation type="submission" date="2020-08" db="EMBL/GenBank/DDBJ databases">
        <title>Genome public.</title>
        <authorList>
            <person name="Liu C."/>
            <person name="Sun Q."/>
        </authorList>
    </citation>
    <scope>NUCLEOTIDE SEQUENCE</scope>
    <source>
        <strain evidence="1">NSJ-50</strain>
    </source>
</reference>
<dbReference type="RefSeq" id="WP_262431287.1">
    <property type="nucleotide sequence ID" value="NZ_JACRTE010000002.1"/>
</dbReference>
<dbReference type="AlphaFoldDB" id="A0A926FA71"/>
<sequence length="298" mass="34619">MKDFFENSRSNWVRYISYDFKEKDGVLYITPSENAMPDLYNIMKCREKIIVDALNTGLLCMKQNINEEEKKKGVMEFVSHYGLLGLMTTITSTPAFMDYEVVHFIKNRFVKAETMDTLEYIAKFYPFEMPQITKNGLAMRWDISGDKTMMALAMTFSDRETAVNMSFQRNYAEPYEWVKMQLVDWALLFTTAHIFYEDDLSETDKTLYRQMMTVFDGNSPTYHIALCDDKPVLVWKFGSLAIAVQMLFSLSITDDKKPIRVCKHCAKAFIPSRPNAVFCSSKCKNQYNVYKSRAKGNS</sequence>
<evidence type="ECO:0000313" key="2">
    <source>
        <dbReference type="Proteomes" id="UP000647416"/>
    </source>
</evidence>
<comment type="caution">
    <text evidence="1">The sequence shown here is derived from an EMBL/GenBank/DDBJ whole genome shotgun (WGS) entry which is preliminary data.</text>
</comment>
<name>A0A926FA71_9FIRM</name>
<evidence type="ECO:0000313" key="1">
    <source>
        <dbReference type="EMBL" id="MBC8595622.1"/>
    </source>
</evidence>